<evidence type="ECO:0000313" key="2">
    <source>
        <dbReference type="Proteomes" id="UP000410492"/>
    </source>
</evidence>
<evidence type="ECO:0000313" key="1">
    <source>
        <dbReference type="EMBL" id="VEN55382.1"/>
    </source>
</evidence>
<dbReference type="OrthoDB" id="10255969at2759"/>
<sequence>MKSVVKDMQALGPRKKLHFKEHVRGNSIAADACDLRHEVNHASRLGDILARGVLGIRSYMFMDRVSVDCKLVNHQV</sequence>
<keyword evidence="2" id="KW-1185">Reference proteome</keyword>
<proteinExistence type="predicted"/>
<reference evidence="1 2" key="1">
    <citation type="submission" date="2019-01" db="EMBL/GenBank/DDBJ databases">
        <authorList>
            <person name="Sayadi A."/>
        </authorList>
    </citation>
    <scope>NUCLEOTIDE SEQUENCE [LARGE SCALE GENOMIC DNA]</scope>
</reference>
<accession>A0A653D5C2</accession>
<dbReference type="EMBL" id="CAACVG010010259">
    <property type="protein sequence ID" value="VEN55382.1"/>
    <property type="molecule type" value="Genomic_DNA"/>
</dbReference>
<name>A0A653D5C2_CALMS</name>
<dbReference type="AlphaFoldDB" id="A0A653D5C2"/>
<dbReference type="Proteomes" id="UP000410492">
    <property type="component" value="Unassembled WGS sequence"/>
</dbReference>
<gene>
    <name evidence="1" type="ORF">CALMAC_LOCUS14578</name>
</gene>
<organism evidence="1 2">
    <name type="scientific">Callosobruchus maculatus</name>
    <name type="common">Southern cowpea weevil</name>
    <name type="synonym">Pulse bruchid</name>
    <dbReference type="NCBI Taxonomy" id="64391"/>
    <lineage>
        <taxon>Eukaryota</taxon>
        <taxon>Metazoa</taxon>
        <taxon>Ecdysozoa</taxon>
        <taxon>Arthropoda</taxon>
        <taxon>Hexapoda</taxon>
        <taxon>Insecta</taxon>
        <taxon>Pterygota</taxon>
        <taxon>Neoptera</taxon>
        <taxon>Endopterygota</taxon>
        <taxon>Coleoptera</taxon>
        <taxon>Polyphaga</taxon>
        <taxon>Cucujiformia</taxon>
        <taxon>Chrysomeloidea</taxon>
        <taxon>Chrysomelidae</taxon>
        <taxon>Bruchinae</taxon>
        <taxon>Bruchini</taxon>
        <taxon>Callosobruchus</taxon>
    </lineage>
</organism>
<protein>
    <submittedName>
        <fullName evidence="1">Uncharacterized protein</fullName>
    </submittedName>
</protein>